<feature type="domain" description="B3/B4 tRNA-binding" evidence="2">
    <location>
        <begin position="59"/>
        <end position="206"/>
    </location>
</feature>
<dbReference type="InterPro" id="IPR020825">
    <property type="entry name" value="Phe-tRNA_synthase-like_B3/B4"/>
</dbReference>
<sequence>MRFEHSAPVRAAFPGLVAGVLVATGITPDVSAGPRVAAFTGQARTRLSAGSEAGFPEIQAWRRAFAAMGVKPTQYRCAAEALLRRLRIDGNLPRLHPLVDLCNAVSVAYAVPVAALDLDRITGDLTVRHAHGDEEYLTFAGGVERPEPGEIVFADAAGRAHARRWTNRQSGWSAVRAETSRVLVVVEGLHSTADADVTDLLDTLRTEVAVLWSPPAAHALLTGARPAFEVPSVALPPQEVRRSPPAPGGGSRERSRPASR</sequence>
<dbReference type="Pfam" id="PF03483">
    <property type="entry name" value="B3_4"/>
    <property type="match status" value="1"/>
</dbReference>
<evidence type="ECO:0000256" key="1">
    <source>
        <dbReference type="SAM" id="MobiDB-lite"/>
    </source>
</evidence>
<dbReference type="SMART" id="SM00873">
    <property type="entry name" value="B3_4"/>
    <property type="match status" value="1"/>
</dbReference>
<dbReference type="EMBL" id="RAZS01000003">
    <property type="protein sequence ID" value="RKN21311.1"/>
    <property type="molecule type" value="Genomic_DNA"/>
</dbReference>
<organism evidence="3 4">
    <name type="scientific">Micromonospora musae</name>
    <dbReference type="NCBI Taxonomy" id="1894970"/>
    <lineage>
        <taxon>Bacteria</taxon>
        <taxon>Bacillati</taxon>
        <taxon>Actinomycetota</taxon>
        <taxon>Actinomycetes</taxon>
        <taxon>Micromonosporales</taxon>
        <taxon>Micromonosporaceae</taxon>
        <taxon>Micromonospora</taxon>
    </lineage>
</organism>
<dbReference type="SUPFAM" id="SSF56037">
    <property type="entry name" value="PheT/TilS domain"/>
    <property type="match status" value="1"/>
</dbReference>
<dbReference type="InterPro" id="IPR005146">
    <property type="entry name" value="B3/B4_tRNA-bd"/>
</dbReference>
<dbReference type="PANTHER" id="PTHR39209">
    <property type="match status" value="1"/>
</dbReference>
<name>A0ABX9RCM1_9ACTN</name>
<evidence type="ECO:0000259" key="2">
    <source>
        <dbReference type="SMART" id="SM00873"/>
    </source>
</evidence>
<protein>
    <recommendedName>
        <fullName evidence="2">B3/B4 tRNA-binding domain-containing protein</fullName>
    </recommendedName>
</protein>
<comment type="caution">
    <text evidence="3">The sequence shown here is derived from an EMBL/GenBank/DDBJ whole genome shotgun (WGS) entry which is preliminary data.</text>
</comment>
<feature type="compositionally biased region" description="Basic and acidic residues" evidence="1">
    <location>
        <begin position="251"/>
        <end position="260"/>
    </location>
</feature>
<evidence type="ECO:0000313" key="4">
    <source>
        <dbReference type="Proteomes" id="UP000271548"/>
    </source>
</evidence>
<dbReference type="Proteomes" id="UP000271548">
    <property type="component" value="Unassembled WGS sequence"/>
</dbReference>
<reference evidence="3 4" key="1">
    <citation type="submission" date="2018-09" db="EMBL/GenBank/DDBJ databases">
        <title>Micromonospora sp. nov. MS1-9, isolated from a root of Musa sp.</title>
        <authorList>
            <person name="Kuncharoen N."/>
            <person name="Kudo T."/>
            <person name="Ohkuma M."/>
            <person name="Yuki M."/>
            <person name="Tanasupawat S."/>
        </authorList>
    </citation>
    <scope>NUCLEOTIDE SEQUENCE [LARGE SCALE GENOMIC DNA]</scope>
    <source>
        <strain evidence="3 4">NGC1-4</strain>
    </source>
</reference>
<proteinExistence type="predicted"/>
<accession>A0ABX9RCM1</accession>
<feature type="region of interest" description="Disordered" evidence="1">
    <location>
        <begin position="232"/>
        <end position="260"/>
    </location>
</feature>
<dbReference type="Gene3D" id="3.50.40.10">
    <property type="entry name" value="Phenylalanyl-trna Synthetase, Chain B, domain 3"/>
    <property type="match status" value="1"/>
</dbReference>
<keyword evidence="4" id="KW-1185">Reference proteome</keyword>
<gene>
    <name evidence="3" type="ORF">D7147_11140</name>
</gene>
<evidence type="ECO:0000313" key="3">
    <source>
        <dbReference type="EMBL" id="RKN21311.1"/>
    </source>
</evidence>
<dbReference type="PANTHER" id="PTHR39209:SF2">
    <property type="entry name" value="CYTOPLASMIC PROTEIN"/>
    <property type="match status" value="1"/>
</dbReference>
<dbReference type="RefSeq" id="WP_120676397.1">
    <property type="nucleotide sequence ID" value="NZ_RAZS01000003.1"/>
</dbReference>